<evidence type="ECO:0000256" key="10">
    <source>
        <dbReference type="ARBA" id="ARBA00050706"/>
    </source>
</evidence>
<dbReference type="GO" id="GO:0005743">
    <property type="term" value="C:mitochondrial inner membrane"/>
    <property type="evidence" value="ECO:0007669"/>
    <property type="project" value="TreeGrafter"/>
</dbReference>
<gene>
    <name evidence="19" type="ORF">PGT21_015620</name>
</gene>
<dbReference type="PROSITE" id="PS00086">
    <property type="entry name" value="CYTOCHROME_P450"/>
    <property type="match status" value="1"/>
</dbReference>
<evidence type="ECO:0000256" key="14">
    <source>
        <dbReference type="ARBA" id="ARBA00082391"/>
    </source>
</evidence>
<evidence type="ECO:0000256" key="16">
    <source>
        <dbReference type="SAM" id="MobiDB-lite"/>
    </source>
</evidence>
<dbReference type="Pfam" id="PF21162">
    <property type="entry name" value="ETFQO_UQ-bd"/>
    <property type="match status" value="1"/>
</dbReference>
<evidence type="ECO:0000256" key="7">
    <source>
        <dbReference type="ARBA" id="ARBA00023004"/>
    </source>
</evidence>
<evidence type="ECO:0000256" key="4">
    <source>
        <dbReference type="ARBA" id="ARBA00022723"/>
    </source>
</evidence>
<dbReference type="Pfam" id="PF00067">
    <property type="entry name" value="p450"/>
    <property type="match status" value="1"/>
</dbReference>
<evidence type="ECO:0000313" key="20">
    <source>
        <dbReference type="Proteomes" id="UP000324748"/>
    </source>
</evidence>
<dbReference type="OrthoDB" id="1470350at2759"/>
<feature type="transmembrane region" description="Helical" evidence="17">
    <location>
        <begin position="441"/>
        <end position="469"/>
    </location>
</feature>
<comment type="caution">
    <text evidence="19">The sequence shown here is derived from an EMBL/GenBank/DDBJ whole genome shotgun (WGS) entry which is preliminary data.</text>
</comment>
<dbReference type="GO" id="GO:0004174">
    <property type="term" value="F:electron-transferring-flavoprotein dehydrogenase activity"/>
    <property type="evidence" value="ECO:0007669"/>
    <property type="project" value="InterPro"/>
</dbReference>
<dbReference type="InterPro" id="IPR002401">
    <property type="entry name" value="Cyt_P450_E_grp-I"/>
</dbReference>
<evidence type="ECO:0000256" key="6">
    <source>
        <dbReference type="ARBA" id="ARBA00023002"/>
    </source>
</evidence>
<dbReference type="InterPro" id="IPR049398">
    <property type="entry name" value="ETF-QO/FixC_UQ-bd"/>
</dbReference>
<dbReference type="PRINTS" id="PR00463">
    <property type="entry name" value="EP450I"/>
</dbReference>
<sequence length="965" mass="108526">MNRTIIRTSKHASELLKRTSSRPPSIAQLSGYGARTLTSRANVVGSRSYQPMAGRWRTYSQVTEPQEEEEKKMDMDNLERVSDEVDVCIVGGGPSGLSAAIKLRQLAIEAGKAEEFRVIVIEKGAEVGSHILSGAVIESRALDELLPEWREDGSAPIVMKASSDSMKFLTARSAFPLPHPPQMNNKGNYIVSLSKVCRWLAEQAEALGVEIYSGFAGAKLLYSDDGKAVRGVITNDIGLDRSGKPKESFEPGMEFHAKTVLLAEGCHGSLSKMAIERFKLRDGKDPQTYGLGIKEVWRVKDDVYEPGKVLHTLGWPLQRDTYGGSWMYHLEDNMVSLGLVVGLDYPNPYLSPYQEFQDEYDFHVTHRNQTQSGAVLGVSPSTNESHRSHTHRSASDRGLYQKRRRRMVDVVAETDHNCSQIKSFIRQQLLSPERQSTISKITMLVIGLIAAFLEYSILLGLVGISCYYLTGYLRNKHQLNRYPGPFLAKFSRLWLGYATRFGNRYQIIHQLHQKHGRFVRIAPNELSIADPDAVHIVLGHGTGTTKSKFYDAFVAIHRGLFNTRDRADHTRKRKIISSTFSQKSILEFEPYIADTLACFLRKIDQVASEPNLVQLPPHSLDSKHLDKHWRIIDILPWFNYLAFDIIGDLAFGERFGMIERGADIAAVEKEGKVIYLPAIQILNERGEFSATQGSLPAGLRPYMKYIDPWFSRGAASVQNLTGIATNQVNLRISQTGQSRRDLLARLQTGQDADGNPMGKDELIAEALTQLIAGSDTTSNSSCAILWWVVKHPGVHKRLMEELDEHLGTEEGVISYADCKELKYLNACINETLRIHSTSSIGLPRILPQTVSFKGHILPKGLVCSVPTFEIHHDPDVWGDPFTFRPERWLEPNAKDREKAFMPFSCGPRSCIGRNLAMMELYMITSTIFKRYEFALVDPDLAELETREGFLRKPLNCWIKFKLRAV</sequence>
<proteinExistence type="predicted"/>
<dbReference type="PRINTS" id="PR00385">
    <property type="entry name" value="P450"/>
</dbReference>
<evidence type="ECO:0000256" key="9">
    <source>
        <dbReference type="ARBA" id="ARBA00023180"/>
    </source>
</evidence>
<organism evidence="19 20">
    <name type="scientific">Puccinia graminis f. sp. tritici</name>
    <dbReference type="NCBI Taxonomy" id="56615"/>
    <lineage>
        <taxon>Eukaryota</taxon>
        <taxon>Fungi</taxon>
        <taxon>Dikarya</taxon>
        <taxon>Basidiomycota</taxon>
        <taxon>Pucciniomycotina</taxon>
        <taxon>Pucciniomycetes</taxon>
        <taxon>Pucciniales</taxon>
        <taxon>Pucciniaceae</taxon>
        <taxon>Puccinia</taxon>
    </lineage>
</organism>
<keyword evidence="3" id="KW-0285">Flavoprotein</keyword>
<keyword evidence="9" id="KW-0325">Glycoprotein</keyword>
<evidence type="ECO:0000256" key="1">
    <source>
        <dbReference type="ARBA" id="ARBA00001974"/>
    </source>
</evidence>
<evidence type="ECO:0000256" key="5">
    <source>
        <dbReference type="ARBA" id="ARBA00022827"/>
    </source>
</evidence>
<keyword evidence="7 15" id="KW-0408">Iron</keyword>
<dbReference type="InterPro" id="IPR036188">
    <property type="entry name" value="FAD/NAD-bd_sf"/>
</dbReference>
<feature type="binding site" description="axial binding residue" evidence="15">
    <location>
        <position position="910"/>
    </location>
    <ligand>
        <name>heme</name>
        <dbReference type="ChEBI" id="CHEBI:30413"/>
    </ligand>
    <ligandPart>
        <name>Fe</name>
        <dbReference type="ChEBI" id="CHEBI:18248"/>
    </ligandPart>
</feature>
<evidence type="ECO:0000259" key="18">
    <source>
        <dbReference type="Pfam" id="PF21162"/>
    </source>
</evidence>
<evidence type="ECO:0000256" key="17">
    <source>
        <dbReference type="SAM" id="Phobius"/>
    </source>
</evidence>
<keyword evidence="4 15" id="KW-0479">Metal-binding</keyword>
<comment type="subcellular location">
    <subcellularLocation>
        <location evidence="2">Membrane</location>
    </subcellularLocation>
</comment>
<dbReference type="EMBL" id="VSWC01000002">
    <property type="protein sequence ID" value="KAA1117590.1"/>
    <property type="molecule type" value="Genomic_DNA"/>
</dbReference>
<dbReference type="Proteomes" id="UP000324748">
    <property type="component" value="Unassembled WGS sequence"/>
</dbReference>
<evidence type="ECO:0000256" key="8">
    <source>
        <dbReference type="ARBA" id="ARBA00023136"/>
    </source>
</evidence>
<dbReference type="FunFam" id="1.10.630.10:FF:000053">
    <property type="entry name" value="Cytochrome P450 benzoate 4-monooxygenase"/>
    <property type="match status" value="1"/>
</dbReference>
<dbReference type="AlphaFoldDB" id="A0A5B0QWQ4"/>
<dbReference type="Pfam" id="PF13450">
    <property type="entry name" value="NAD_binding_8"/>
    <property type="match status" value="1"/>
</dbReference>
<dbReference type="CDD" id="cd11061">
    <property type="entry name" value="CYP67-like"/>
    <property type="match status" value="1"/>
</dbReference>
<comment type="cofactor">
    <cofactor evidence="15">
        <name>heme</name>
        <dbReference type="ChEBI" id="CHEBI:30413"/>
    </cofactor>
</comment>
<keyword evidence="17" id="KW-1133">Transmembrane helix</keyword>
<evidence type="ECO:0000256" key="12">
    <source>
        <dbReference type="ARBA" id="ARBA00072826"/>
    </source>
</evidence>
<evidence type="ECO:0000256" key="11">
    <source>
        <dbReference type="ARBA" id="ARBA00066552"/>
    </source>
</evidence>
<keyword evidence="15" id="KW-0349">Heme</keyword>
<keyword evidence="20" id="KW-1185">Reference proteome</keyword>
<comment type="catalytic activity">
    <reaction evidence="10">
        <text>benzoate + reduced [NADPH--hemoprotein reductase] + O2 = 4-hydroxybenzoate + oxidized [NADPH--hemoprotein reductase] + H2O + H(+)</text>
        <dbReference type="Rhea" id="RHEA:18033"/>
        <dbReference type="Rhea" id="RHEA-COMP:11964"/>
        <dbReference type="Rhea" id="RHEA-COMP:11965"/>
        <dbReference type="ChEBI" id="CHEBI:15377"/>
        <dbReference type="ChEBI" id="CHEBI:15378"/>
        <dbReference type="ChEBI" id="CHEBI:15379"/>
        <dbReference type="ChEBI" id="CHEBI:16150"/>
        <dbReference type="ChEBI" id="CHEBI:17879"/>
        <dbReference type="ChEBI" id="CHEBI:57618"/>
        <dbReference type="ChEBI" id="CHEBI:58210"/>
        <dbReference type="EC" id="1.14.14.92"/>
    </reaction>
</comment>
<evidence type="ECO:0000256" key="3">
    <source>
        <dbReference type="ARBA" id="ARBA00022630"/>
    </source>
</evidence>
<evidence type="ECO:0000256" key="2">
    <source>
        <dbReference type="ARBA" id="ARBA00004370"/>
    </source>
</evidence>
<reference evidence="19 20" key="1">
    <citation type="submission" date="2019-05" db="EMBL/GenBank/DDBJ databases">
        <title>Emergence of the Ug99 lineage of the wheat stem rust pathogen through somatic hybridization.</title>
        <authorList>
            <person name="Li F."/>
            <person name="Upadhyaya N.M."/>
            <person name="Sperschneider J."/>
            <person name="Matny O."/>
            <person name="Nguyen-Phuc H."/>
            <person name="Mago R."/>
            <person name="Raley C."/>
            <person name="Miller M.E."/>
            <person name="Silverstein K.A.T."/>
            <person name="Henningsen E."/>
            <person name="Hirsch C.D."/>
            <person name="Visser B."/>
            <person name="Pretorius Z.A."/>
            <person name="Steffenson B.J."/>
            <person name="Schwessinger B."/>
            <person name="Dodds P.N."/>
            <person name="Figueroa M."/>
        </authorList>
    </citation>
    <scope>NUCLEOTIDE SEQUENCE [LARGE SCALE GENOMIC DNA]</scope>
    <source>
        <strain evidence="19">21-0</strain>
    </source>
</reference>
<evidence type="ECO:0000256" key="13">
    <source>
        <dbReference type="ARBA" id="ARBA00081895"/>
    </source>
</evidence>
<dbReference type="PANTHER" id="PTHR10617:SF107">
    <property type="entry name" value="ELECTRON TRANSFER FLAVOPROTEIN-UBIQUINONE OXIDOREDUCTASE, MITOCHONDRIAL"/>
    <property type="match status" value="1"/>
</dbReference>
<dbReference type="SUPFAM" id="SSF48264">
    <property type="entry name" value="Cytochrome P450"/>
    <property type="match status" value="1"/>
</dbReference>
<dbReference type="EC" id="1.14.14.92" evidence="11"/>
<name>A0A5B0QWQ4_PUCGR</name>
<keyword evidence="5" id="KW-0274">FAD</keyword>
<dbReference type="GO" id="GO:0018664">
    <property type="term" value="F:benzoate 4-monooxygenase activity"/>
    <property type="evidence" value="ECO:0007669"/>
    <property type="project" value="UniProtKB-EC"/>
</dbReference>
<dbReference type="InterPro" id="IPR001128">
    <property type="entry name" value="Cyt_P450"/>
</dbReference>
<feature type="region of interest" description="Disordered" evidence="16">
    <location>
        <begin position="378"/>
        <end position="398"/>
    </location>
</feature>
<keyword evidence="17" id="KW-0812">Transmembrane</keyword>
<comment type="cofactor">
    <cofactor evidence="1">
        <name>FAD</name>
        <dbReference type="ChEBI" id="CHEBI:57692"/>
    </cofactor>
</comment>
<dbReference type="GO" id="GO:0005506">
    <property type="term" value="F:iron ion binding"/>
    <property type="evidence" value="ECO:0007669"/>
    <property type="project" value="InterPro"/>
</dbReference>
<evidence type="ECO:0000313" key="19">
    <source>
        <dbReference type="EMBL" id="KAA1117590.1"/>
    </source>
</evidence>
<dbReference type="SUPFAM" id="SSF51905">
    <property type="entry name" value="FAD/NAD(P)-binding domain"/>
    <property type="match status" value="1"/>
</dbReference>
<dbReference type="InterPro" id="IPR040156">
    <property type="entry name" value="ETF-QO"/>
</dbReference>
<dbReference type="InterPro" id="IPR036396">
    <property type="entry name" value="Cyt_P450_sf"/>
</dbReference>
<protein>
    <recommendedName>
        <fullName evidence="12">Benzoate 4-monooxygenase bphA</fullName>
        <ecNumber evidence="11">1.14.14.92</ecNumber>
    </recommendedName>
    <alternativeName>
        <fullName evidence="13">Benzoate-para-hydroxylase A</fullName>
    </alternativeName>
    <alternativeName>
        <fullName evidence="14">Cytochrome P450 monooxygenase cyp53A1</fullName>
    </alternativeName>
</protein>
<dbReference type="PANTHER" id="PTHR10617">
    <property type="entry name" value="ELECTRON TRANSFER FLAVOPROTEIN-UBIQUINONE OXIDOREDUCTASE"/>
    <property type="match status" value="1"/>
</dbReference>
<dbReference type="Gene3D" id="1.10.630.10">
    <property type="entry name" value="Cytochrome P450"/>
    <property type="match status" value="1"/>
</dbReference>
<keyword evidence="8 17" id="KW-0472">Membrane</keyword>
<dbReference type="Gene3D" id="3.50.50.60">
    <property type="entry name" value="FAD/NAD(P)-binding domain"/>
    <property type="match status" value="1"/>
</dbReference>
<accession>A0A5B0QWQ4</accession>
<keyword evidence="6" id="KW-0560">Oxidoreductase</keyword>
<dbReference type="GO" id="GO:0020037">
    <property type="term" value="F:heme binding"/>
    <property type="evidence" value="ECO:0007669"/>
    <property type="project" value="InterPro"/>
</dbReference>
<feature type="domain" description="ETF-QO/FixC ubiquinone-binding" evidence="18">
    <location>
        <begin position="289"/>
        <end position="372"/>
    </location>
</feature>
<evidence type="ECO:0000256" key="15">
    <source>
        <dbReference type="PIRSR" id="PIRSR602401-1"/>
    </source>
</evidence>
<dbReference type="InterPro" id="IPR017972">
    <property type="entry name" value="Cyt_P450_CS"/>
</dbReference>